<comment type="caution">
    <text evidence="2">The sequence shown here is derived from an EMBL/GenBank/DDBJ whole genome shotgun (WGS) entry which is preliminary data.</text>
</comment>
<evidence type="ECO:0000313" key="3">
    <source>
        <dbReference type="Proteomes" id="UP001595974"/>
    </source>
</evidence>
<keyword evidence="3" id="KW-1185">Reference proteome</keyword>
<dbReference type="Proteomes" id="UP001595974">
    <property type="component" value="Unassembled WGS sequence"/>
</dbReference>
<dbReference type="RefSeq" id="WP_157748411.1">
    <property type="nucleotide sequence ID" value="NZ_JBHSOG010000050.1"/>
</dbReference>
<dbReference type="Pfam" id="PF07676">
    <property type="entry name" value="PD40"/>
    <property type="match status" value="2"/>
</dbReference>
<feature type="region of interest" description="Disordered" evidence="1">
    <location>
        <begin position="1"/>
        <end position="27"/>
    </location>
</feature>
<reference evidence="3" key="1">
    <citation type="journal article" date="2019" name="Int. J. Syst. Evol. Microbiol.">
        <title>The Global Catalogue of Microorganisms (GCM) 10K type strain sequencing project: providing services to taxonomists for standard genome sequencing and annotation.</title>
        <authorList>
            <consortium name="The Broad Institute Genomics Platform"/>
            <consortium name="The Broad Institute Genome Sequencing Center for Infectious Disease"/>
            <person name="Wu L."/>
            <person name="Ma J."/>
        </authorList>
    </citation>
    <scope>NUCLEOTIDE SEQUENCE [LARGE SCALE GENOMIC DNA]</scope>
    <source>
        <strain evidence="3">SHR3</strain>
    </source>
</reference>
<dbReference type="InterPro" id="IPR011042">
    <property type="entry name" value="6-blade_b-propeller_TolB-like"/>
</dbReference>
<sequence>MKNLSTDRVREEAPVEGHTGTAGRPHRSWPDGYFARFAIASTLTLAGCAETAKPVPFGAKSFTPAERAAYVQQWRDIEAQWKDTPFAHDNEMAWRQCQATDCYSRWLHPVQADVVGIPYEQWPLRWRFHRAIVEPNETTLLTTTCSDARAPNRCRLRRYDIASGRLEELPGQEPGRSYFSPAWSPDGKQIAVVTWRCEGPENVRCVRLDPALWLIDRDGRKLRELIGPEQQRAILNISKPGTAALARGIETDRPAFSPDGRKLAYWKSLRGLVLRTGLEGFWHLYEMDLASGKERQLDNIHMGSPEGGPVYLADGRLLFSADFYNPLGQPPAVVREAKTHIFATVPGKVLETADLTPFISPQSTYGQWWAHDVSRDGRYVLFSGLSAKRHGRPSLYLYDSREARTVRKLWEGSNYKLDDKDIPEVGERGGESIGPWSYPLDAHLSDRMNWLVQVDGGIRHPEDGGEIYLRNLRDGSVRHIDGWDFQPWKRPAAAARSN</sequence>
<dbReference type="SUPFAM" id="SSF82171">
    <property type="entry name" value="DPP6 N-terminal domain-like"/>
    <property type="match status" value="1"/>
</dbReference>
<evidence type="ECO:0000256" key="1">
    <source>
        <dbReference type="SAM" id="MobiDB-lite"/>
    </source>
</evidence>
<dbReference type="EMBL" id="JBHSOG010000050">
    <property type="protein sequence ID" value="MFC5770463.1"/>
    <property type="molecule type" value="Genomic_DNA"/>
</dbReference>
<feature type="compositionally biased region" description="Basic and acidic residues" evidence="1">
    <location>
        <begin position="1"/>
        <end position="15"/>
    </location>
</feature>
<proteinExistence type="predicted"/>
<gene>
    <name evidence="2" type="ORF">ACFPTN_13855</name>
</gene>
<dbReference type="Gene3D" id="2.120.10.30">
    <property type="entry name" value="TolB, C-terminal domain"/>
    <property type="match status" value="1"/>
</dbReference>
<accession>A0ABW1ATW0</accession>
<organism evidence="2 3">
    <name type="scientific">Thauera sinica</name>
    <dbReference type="NCBI Taxonomy" id="2665146"/>
    <lineage>
        <taxon>Bacteria</taxon>
        <taxon>Pseudomonadati</taxon>
        <taxon>Pseudomonadota</taxon>
        <taxon>Betaproteobacteria</taxon>
        <taxon>Rhodocyclales</taxon>
        <taxon>Zoogloeaceae</taxon>
        <taxon>Thauera</taxon>
    </lineage>
</organism>
<evidence type="ECO:0000313" key="2">
    <source>
        <dbReference type="EMBL" id="MFC5770463.1"/>
    </source>
</evidence>
<name>A0ABW1ATW0_9RHOO</name>
<dbReference type="InterPro" id="IPR011659">
    <property type="entry name" value="WD40"/>
</dbReference>
<protein>
    <submittedName>
        <fullName evidence="2">PD40 domain-containing protein</fullName>
    </submittedName>
</protein>